<dbReference type="OrthoDB" id="151099at2"/>
<reference evidence="3 4" key="1">
    <citation type="submission" date="2018-10" db="EMBL/GenBank/DDBJ databases">
        <title>Genomic Encyclopedia of Archaeal and Bacterial Type Strains, Phase II (KMG-II): from individual species to whole genera.</title>
        <authorList>
            <person name="Goeker M."/>
        </authorList>
    </citation>
    <scope>NUCLEOTIDE SEQUENCE [LARGE SCALE GENOMIC DNA]</scope>
    <source>
        <strain evidence="3 4">DSM 14954</strain>
    </source>
</reference>
<dbReference type="Proteomes" id="UP000278962">
    <property type="component" value="Unassembled WGS sequence"/>
</dbReference>
<evidence type="ECO:0000259" key="2">
    <source>
        <dbReference type="PROSITE" id="PS50006"/>
    </source>
</evidence>
<dbReference type="CDD" id="cd00060">
    <property type="entry name" value="FHA"/>
    <property type="match status" value="1"/>
</dbReference>
<sequence>MSVLRNLESKLAGLVEGTFSRAFKSEVRPVEIARKLTKEMDEHKVQSLSRVYAPNEYAVWLSKQDRQQFEGYEEELASELAGYLLEHARSERIALMTSPQITFRTDERLRLGEFGIQARLVKPPAREQDAPSQGDEGHTQVYSASARLSEPLREPHPQRGEARLHVEHGGSVTVSARGAVLGRSRDCDVVLDDANVSRRHAEVRPSGGSWIVNDLGSTNGIKVNGRRVDGPQSIRHGDVIELGTSRVTFELE</sequence>
<keyword evidence="1" id="KW-0597">Phosphoprotein</keyword>
<feature type="domain" description="FHA" evidence="2">
    <location>
        <begin position="179"/>
        <end position="228"/>
    </location>
</feature>
<dbReference type="AlphaFoldDB" id="A0A660LBJ4"/>
<dbReference type="Pfam" id="PF12401">
    <property type="entry name" value="FhaA_N"/>
    <property type="match status" value="1"/>
</dbReference>
<dbReference type="PROSITE" id="PS50006">
    <property type="entry name" value="FHA_DOMAIN"/>
    <property type="match status" value="1"/>
</dbReference>
<dbReference type="InterPro" id="IPR000253">
    <property type="entry name" value="FHA_dom"/>
</dbReference>
<dbReference type="InterPro" id="IPR050923">
    <property type="entry name" value="Cell_Proc_Reg/RNA_Proc"/>
</dbReference>
<proteinExistence type="predicted"/>
<gene>
    <name evidence="3" type="ORF">C8N24_2273</name>
</gene>
<evidence type="ECO:0000313" key="3">
    <source>
        <dbReference type="EMBL" id="RKQ92427.1"/>
    </source>
</evidence>
<organism evidence="3 4">
    <name type="scientific">Solirubrobacter pauli</name>
    <dbReference type="NCBI Taxonomy" id="166793"/>
    <lineage>
        <taxon>Bacteria</taxon>
        <taxon>Bacillati</taxon>
        <taxon>Actinomycetota</taxon>
        <taxon>Thermoleophilia</taxon>
        <taxon>Solirubrobacterales</taxon>
        <taxon>Solirubrobacteraceae</taxon>
        <taxon>Solirubrobacter</taxon>
    </lineage>
</organism>
<name>A0A660LBJ4_9ACTN</name>
<evidence type="ECO:0000256" key="1">
    <source>
        <dbReference type="ARBA" id="ARBA00022553"/>
    </source>
</evidence>
<keyword evidence="4" id="KW-1185">Reference proteome</keyword>
<dbReference type="Pfam" id="PF00498">
    <property type="entry name" value="FHA"/>
    <property type="match status" value="1"/>
</dbReference>
<dbReference type="InterPro" id="IPR022128">
    <property type="entry name" value="FhaA_N"/>
</dbReference>
<dbReference type="SUPFAM" id="SSF49879">
    <property type="entry name" value="SMAD/FHA domain"/>
    <property type="match status" value="1"/>
</dbReference>
<dbReference type="PANTHER" id="PTHR23308">
    <property type="entry name" value="NUCLEAR INHIBITOR OF PROTEIN PHOSPHATASE-1"/>
    <property type="match status" value="1"/>
</dbReference>
<dbReference type="EMBL" id="RBIL01000001">
    <property type="protein sequence ID" value="RKQ92427.1"/>
    <property type="molecule type" value="Genomic_DNA"/>
</dbReference>
<dbReference type="Gene3D" id="2.60.200.20">
    <property type="match status" value="1"/>
</dbReference>
<dbReference type="Gene3D" id="3.30.2320.60">
    <property type="entry name" value="FhaA, phosphopeptide-binding domain (DUF3662)"/>
    <property type="match status" value="1"/>
</dbReference>
<protein>
    <submittedName>
        <fullName evidence="3">FHA domain-containing protein</fullName>
    </submittedName>
</protein>
<evidence type="ECO:0000313" key="4">
    <source>
        <dbReference type="Proteomes" id="UP000278962"/>
    </source>
</evidence>
<dbReference type="InterPro" id="IPR042287">
    <property type="entry name" value="FhaA_N_sf"/>
</dbReference>
<dbReference type="RefSeq" id="WP_121250124.1">
    <property type="nucleotide sequence ID" value="NZ_RBIL01000001.1"/>
</dbReference>
<dbReference type="InterPro" id="IPR008984">
    <property type="entry name" value="SMAD_FHA_dom_sf"/>
</dbReference>
<comment type="caution">
    <text evidence="3">The sequence shown here is derived from an EMBL/GenBank/DDBJ whole genome shotgun (WGS) entry which is preliminary data.</text>
</comment>
<accession>A0A660LBJ4</accession>
<dbReference type="SMART" id="SM00240">
    <property type="entry name" value="FHA"/>
    <property type="match status" value="1"/>
</dbReference>